<accession>M1DHA5</accession>
<reference evidence="3" key="1">
    <citation type="journal article" date="2011" name="Nature">
        <title>Genome sequence and analysis of the tuber crop potato.</title>
        <authorList>
            <consortium name="The Potato Genome Sequencing Consortium"/>
        </authorList>
    </citation>
    <scope>NUCLEOTIDE SEQUENCE [LARGE SCALE GENOMIC DNA]</scope>
    <source>
        <strain evidence="3">cv. DM1-3 516 R44</strain>
    </source>
</reference>
<proteinExistence type="predicted"/>
<dbReference type="EnsemblPlants" id="PGSC0003DMT400089034">
    <property type="protein sequence ID" value="PGSC0003DMT400089034"/>
    <property type="gene ID" value="PGSC0003DMG400038605"/>
</dbReference>
<organism evidence="2 3">
    <name type="scientific">Solanum tuberosum</name>
    <name type="common">Potato</name>
    <dbReference type="NCBI Taxonomy" id="4113"/>
    <lineage>
        <taxon>Eukaryota</taxon>
        <taxon>Viridiplantae</taxon>
        <taxon>Streptophyta</taxon>
        <taxon>Embryophyta</taxon>
        <taxon>Tracheophyta</taxon>
        <taxon>Spermatophyta</taxon>
        <taxon>Magnoliopsida</taxon>
        <taxon>eudicotyledons</taxon>
        <taxon>Gunneridae</taxon>
        <taxon>Pentapetalae</taxon>
        <taxon>asterids</taxon>
        <taxon>lamiids</taxon>
        <taxon>Solanales</taxon>
        <taxon>Solanaceae</taxon>
        <taxon>Solanoideae</taxon>
        <taxon>Solaneae</taxon>
        <taxon>Solanum</taxon>
    </lineage>
</organism>
<dbReference type="Gramene" id="PGSC0003DMT400089034">
    <property type="protein sequence ID" value="PGSC0003DMT400089034"/>
    <property type="gene ID" value="PGSC0003DMG400038605"/>
</dbReference>
<protein>
    <recommendedName>
        <fullName evidence="4">Polyprotein protein</fullName>
    </recommendedName>
</protein>
<dbReference type="AlphaFoldDB" id="M1DHA5"/>
<evidence type="ECO:0000313" key="3">
    <source>
        <dbReference type="Proteomes" id="UP000011115"/>
    </source>
</evidence>
<keyword evidence="3" id="KW-1185">Reference proteome</keyword>
<feature type="region of interest" description="Disordered" evidence="1">
    <location>
        <begin position="95"/>
        <end position="115"/>
    </location>
</feature>
<evidence type="ECO:0008006" key="4">
    <source>
        <dbReference type="Google" id="ProtNLM"/>
    </source>
</evidence>
<dbReference type="InParanoid" id="M1DHA5"/>
<name>M1DHA5_SOLTU</name>
<evidence type="ECO:0000313" key="2">
    <source>
        <dbReference type="EnsemblPlants" id="PGSC0003DMT400089034"/>
    </source>
</evidence>
<evidence type="ECO:0000256" key="1">
    <source>
        <dbReference type="SAM" id="MobiDB-lite"/>
    </source>
</evidence>
<dbReference type="HOGENOM" id="CLU_1743749_0_0_1"/>
<reference evidence="2" key="2">
    <citation type="submission" date="2015-06" db="UniProtKB">
        <authorList>
            <consortium name="EnsemblPlants"/>
        </authorList>
    </citation>
    <scope>IDENTIFICATION</scope>
    <source>
        <strain evidence="2">DM1-3 516 R44</strain>
    </source>
</reference>
<feature type="compositionally biased region" description="Basic and acidic residues" evidence="1">
    <location>
        <begin position="95"/>
        <end position="113"/>
    </location>
</feature>
<sequence length="150" mass="16770">MSPNDPQHNDEEGWCKTAMNYTKRSLGPINKALDDRLILGGITHQPYAIAAHLLNHMAEANQEIEKDFMLAALMTQMDELALKIVEIEVQCKRKDKYVPPHERRKPKDNEGKGVEGMLSIILDKIHSAAREPYGSCDASSQSDTKQGVAK</sequence>
<dbReference type="Proteomes" id="UP000011115">
    <property type="component" value="Unassembled WGS sequence"/>
</dbReference>
<dbReference type="PaxDb" id="4113-PGSC0003DMT400089034"/>